<organism evidence="1 2">
    <name type="scientific">Cichorium intybus</name>
    <name type="common">Chicory</name>
    <dbReference type="NCBI Taxonomy" id="13427"/>
    <lineage>
        <taxon>Eukaryota</taxon>
        <taxon>Viridiplantae</taxon>
        <taxon>Streptophyta</taxon>
        <taxon>Embryophyta</taxon>
        <taxon>Tracheophyta</taxon>
        <taxon>Spermatophyta</taxon>
        <taxon>Magnoliopsida</taxon>
        <taxon>eudicotyledons</taxon>
        <taxon>Gunneridae</taxon>
        <taxon>Pentapetalae</taxon>
        <taxon>asterids</taxon>
        <taxon>campanulids</taxon>
        <taxon>Asterales</taxon>
        <taxon>Asteraceae</taxon>
        <taxon>Cichorioideae</taxon>
        <taxon>Cichorieae</taxon>
        <taxon>Cichoriinae</taxon>
        <taxon>Cichorium</taxon>
    </lineage>
</organism>
<reference evidence="1 2" key="2">
    <citation type="journal article" date="2022" name="Mol. Ecol. Resour.">
        <title>The genomes of chicory, endive, great burdock and yacon provide insights into Asteraceae paleo-polyploidization history and plant inulin production.</title>
        <authorList>
            <person name="Fan W."/>
            <person name="Wang S."/>
            <person name="Wang H."/>
            <person name="Wang A."/>
            <person name="Jiang F."/>
            <person name="Liu H."/>
            <person name="Zhao H."/>
            <person name="Xu D."/>
            <person name="Zhang Y."/>
        </authorList>
    </citation>
    <scope>NUCLEOTIDE SEQUENCE [LARGE SCALE GENOMIC DNA]</scope>
    <source>
        <strain evidence="2">cv. Punajuju</strain>
        <tissue evidence="1">Leaves</tissue>
    </source>
</reference>
<keyword evidence="2" id="KW-1185">Reference proteome</keyword>
<accession>A0ACB8ZWR0</accession>
<dbReference type="EMBL" id="CM042016">
    <property type="protein sequence ID" value="KAI3700570.1"/>
    <property type="molecule type" value="Genomic_DNA"/>
</dbReference>
<comment type="caution">
    <text evidence="1">The sequence shown here is derived from an EMBL/GenBank/DDBJ whole genome shotgun (WGS) entry which is preliminary data.</text>
</comment>
<sequence length="651" mass="73884">MSESIPSLDNLIDEDVVEEAVSDSTDPSPTIPEIVDTIGEGGVDDNTTPEPRIFENFESFESKDLVMGDFIPPSDQTSRSLLVPIHLLDDDQEDDADKLIFENNKQDFIATLDPFMNGKLDVINTIDEDIWKHPDMLPSDFIRLKNFYWYCKPKLQNEDRMRDTSNRGVKQLLGAALGTLHVKPLTLKRCRRKDRAWRFKATSKHSRELIKRQRPCSSRRTIKPFDPGKFEEQWVNKGAVVTENQRRKKAYDPPPRRGYWNYATRDRKSTRCAGVDLDTRDAHRANPRRGKRSVGFFSFIRLDHPFLQFPVELASSVEYTSRRDALTRRRVLEATVIDRDILRDAGLWGAIEPFLHRTWTHEEASFTCRGWDRIMAIDEDVVYTELLLEFISTIQFAPRAGDPRSRLGESSSGPTSPPHAPDRLHLHHAAGGRREGVGRRHDLLWVLLDPSRFLHLPYALAVALSTHAIGASTSSPLARGYFITRLARSYGILTAPVAASLTALPPSRTTARTLERMRLIELQRPGQYIRAPTEPLQAPQPAYAQPARRRRRPEPEPELAAPTEPHQEDLAARVARIEDQLAWIGEVLLDLATQQGRHPDHSQPGPTIMRPDPPGRLAVIDALLSPVLEKIISNMSGYSHFSCQDLFGEKE</sequence>
<dbReference type="Proteomes" id="UP001055811">
    <property type="component" value="Linkage Group LG08"/>
</dbReference>
<reference evidence="2" key="1">
    <citation type="journal article" date="2022" name="Mol. Ecol. Resour.">
        <title>The genomes of chicory, endive, great burdock and yacon provide insights into Asteraceae palaeo-polyploidization history and plant inulin production.</title>
        <authorList>
            <person name="Fan W."/>
            <person name="Wang S."/>
            <person name="Wang H."/>
            <person name="Wang A."/>
            <person name="Jiang F."/>
            <person name="Liu H."/>
            <person name="Zhao H."/>
            <person name="Xu D."/>
            <person name="Zhang Y."/>
        </authorList>
    </citation>
    <scope>NUCLEOTIDE SEQUENCE [LARGE SCALE GENOMIC DNA]</scope>
    <source>
        <strain evidence="2">cv. Punajuju</strain>
    </source>
</reference>
<evidence type="ECO:0000313" key="2">
    <source>
        <dbReference type="Proteomes" id="UP001055811"/>
    </source>
</evidence>
<gene>
    <name evidence="1" type="ORF">L2E82_45205</name>
</gene>
<proteinExistence type="predicted"/>
<protein>
    <submittedName>
        <fullName evidence="1">Uncharacterized protein</fullName>
    </submittedName>
</protein>
<evidence type="ECO:0000313" key="1">
    <source>
        <dbReference type="EMBL" id="KAI3700570.1"/>
    </source>
</evidence>
<name>A0ACB8ZWR0_CICIN</name>